<keyword evidence="1" id="KW-0472">Membrane</keyword>
<reference evidence="2" key="1">
    <citation type="submission" date="2022-10" db="EMBL/GenBank/DDBJ databases">
        <title>The WGS of Solirubrobacter ginsenosidimutans DSM 21036.</title>
        <authorList>
            <person name="Jiang Z."/>
        </authorList>
    </citation>
    <scope>NUCLEOTIDE SEQUENCE</scope>
    <source>
        <strain evidence="2">DSM 21036</strain>
    </source>
</reference>
<comment type="caution">
    <text evidence="2">The sequence shown here is derived from an EMBL/GenBank/DDBJ whole genome shotgun (WGS) entry which is preliminary data.</text>
</comment>
<feature type="transmembrane region" description="Helical" evidence="1">
    <location>
        <begin position="65"/>
        <end position="84"/>
    </location>
</feature>
<proteinExistence type="predicted"/>
<keyword evidence="1" id="KW-1133">Transmembrane helix</keyword>
<protein>
    <recommendedName>
        <fullName evidence="4">DUF485 domain-containing protein</fullName>
    </recommendedName>
</protein>
<keyword evidence="1" id="KW-0812">Transmembrane</keyword>
<dbReference type="RefSeq" id="WP_270038011.1">
    <property type="nucleotide sequence ID" value="NZ_JAPDOD010000002.1"/>
</dbReference>
<evidence type="ECO:0008006" key="4">
    <source>
        <dbReference type="Google" id="ProtNLM"/>
    </source>
</evidence>
<dbReference type="Proteomes" id="UP001149140">
    <property type="component" value="Unassembled WGS sequence"/>
</dbReference>
<evidence type="ECO:0000313" key="2">
    <source>
        <dbReference type="EMBL" id="MDA0159334.1"/>
    </source>
</evidence>
<name>A0A9X3MMR1_9ACTN</name>
<keyword evidence="3" id="KW-1185">Reference proteome</keyword>
<evidence type="ECO:0000256" key="1">
    <source>
        <dbReference type="SAM" id="Phobius"/>
    </source>
</evidence>
<gene>
    <name evidence="2" type="ORF">OM076_03570</name>
</gene>
<accession>A0A9X3MMR1</accession>
<organism evidence="2 3">
    <name type="scientific">Solirubrobacter ginsenosidimutans</name>
    <dbReference type="NCBI Taxonomy" id="490573"/>
    <lineage>
        <taxon>Bacteria</taxon>
        <taxon>Bacillati</taxon>
        <taxon>Actinomycetota</taxon>
        <taxon>Thermoleophilia</taxon>
        <taxon>Solirubrobacterales</taxon>
        <taxon>Solirubrobacteraceae</taxon>
        <taxon>Solirubrobacter</taxon>
    </lineage>
</organism>
<sequence length="103" mass="11383">MSRLPSSDLTEATAHAAVYLRRLRREQLRLALLSLVAFGGAIGALPLILYLLPGLQDAHLLGVPLPIWLVVVPPFPLFFAIGLLEQRRADGLDEAFRELVEDE</sequence>
<feature type="transmembrane region" description="Helical" evidence="1">
    <location>
        <begin position="30"/>
        <end position="53"/>
    </location>
</feature>
<dbReference type="AlphaFoldDB" id="A0A9X3MMR1"/>
<dbReference type="EMBL" id="JAPDOD010000002">
    <property type="protein sequence ID" value="MDA0159334.1"/>
    <property type="molecule type" value="Genomic_DNA"/>
</dbReference>
<evidence type="ECO:0000313" key="3">
    <source>
        <dbReference type="Proteomes" id="UP001149140"/>
    </source>
</evidence>